<dbReference type="EMBL" id="QLTT01000014">
    <property type="protein sequence ID" value="RAS59400.1"/>
    <property type="molecule type" value="Genomic_DNA"/>
</dbReference>
<feature type="region of interest" description="Disordered" evidence="2">
    <location>
        <begin position="239"/>
        <end position="260"/>
    </location>
</feature>
<evidence type="ECO:0000313" key="4">
    <source>
        <dbReference type="Proteomes" id="UP000248714"/>
    </source>
</evidence>
<comment type="caution">
    <text evidence="3">The sequence shown here is derived from an EMBL/GenBank/DDBJ whole genome shotgun (WGS) entry which is preliminary data.</text>
</comment>
<name>A0ABX9DVT1_9PSEU</name>
<reference evidence="3 4" key="1">
    <citation type="submission" date="2018-06" db="EMBL/GenBank/DDBJ databases">
        <title>Genomic Encyclopedia of Type Strains, Phase IV (KMG-IV): sequencing the most valuable type-strain genomes for metagenomic binning, comparative biology and taxonomic classification.</title>
        <authorList>
            <person name="Goeker M."/>
        </authorList>
    </citation>
    <scope>NUCLEOTIDE SEQUENCE [LARGE SCALE GENOMIC DNA]</scope>
    <source>
        <strain evidence="3 4">DSM 45479</strain>
    </source>
</reference>
<dbReference type="RefSeq" id="WP_112231780.1">
    <property type="nucleotide sequence ID" value="NZ_QLTT01000014.1"/>
</dbReference>
<dbReference type="Proteomes" id="UP000248714">
    <property type="component" value="Unassembled WGS sequence"/>
</dbReference>
<evidence type="ECO:0000313" key="3">
    <source>
        <dbReference type="EMBL" id="RAS59400.1"/>
    </source>
</evidence>
<evidence type="ECO:0000256" key="1">
    <source>
        <dbReference type="SAM" id="Coils"/>
    </source>
</evidence>
<feature type="compositionally biased region" description="Basic and acidic residues" evidence="2">
    <location>
        <begin position="243"/>
        <end position="260"/>
    </location>
</feature>
<organism evidence="3 4">
    <name type="scientific">Lentzea atacamensis</name>
    <dbReference type="NCBI Taxonomy" id="531938"/>
    <lineage>
        <taxon>Bacteria</taxon>
        <taxon>Bacillati</taxon>
        <taxon>Actinomycetota</taxon>
        <taxon>Actinomycetes</taxon>
        <taxon>Pseudonocardiales</taxon>
        <taxon>Pseudonocardiaceae</taxon>
        <taxon>Lentzea</taxon>
    </lineage>
</organism>
<accession>A0ABX9DVT1</accession>
<proteinExistence type="predicted"/>
<protein>
    <recommendedName>
        <fullName evidence="5">Chromosome segregation ATPase</fullName>
    </recommendedName>
</protein>
<feature type="coiled-coil region" evidence="1">
    <location>
        <begin position="279"/>
        <end position="317"/>
    </location>
</feature>
<feature type="region of interest" description="Disordered" evidence="2">
    <location>
        <begin position="1"/>
        <end position="30"/>
    </location>
</feature>
<evidence type="ECO:0008006" key="5">
    <source>
        <dbReference type="Google" id="ProtNLM"/>
    </source>
</evidence>
<feature type="region of interest" description="Disordered" evidence="2">
    <location>
        <begin position="171"/>
        <end position="214"/>
    </location>
</feature>
<evidence type="ECO:0000256" key="2">
    <source>
        <dbReference type="SAM" id="MobiDB-lite"/>
    </source>
</evidence>
<keyword evidence="4" id="KW-1185">Reference proteome</keyword>
<gene>
    <name evidence="3" type="ORF">C8D87_11412</name>
</gene>
<feature type="compositionally biased region" description="Basic and acidic residues" evidence="2">
    <location>
        <begin position="171"/>
        <end position="208"/>
    </location>
</feature>
<feature type="compositionally biased region" description="Gly residues" evidence="2">
    <location>
        <begin position="11"/>
        <end position="21"/>
    </location>
</feature>
<keyword evidence="1" id="KW-0175">Coiled coil</keyword>
<sequence>MTEDRGQQAGDQGGGASGAGAGVNPLVKPVAGSPDGPRLCGFSLCRKVLPDAGTGRKLEFCRDSDTSWPVGDRTASCRELGRAERALAAVTDARAAVAEVNVVELGEAVDAVLGPVRAIAGPVAALLDTLTGVRTQLDDAVATARADREEALRLVAEANGRVEAAEQVAAEERAARQSADQRAEAAEREGRRDREAKERAMSDTRRAEGQVLELQNAQRRDAERIQALIERVETAETQLATRTSERNSARAEWATEKQRADDAEAANLTLERALRDEFLQALERRAEQHQQNLDEVRAAFDARLDQIRADLEAARETERRQHTEQLGTLQQQIGALTTRAETTENSQRAQLDRNRALRTVLAAAHGRLGDDDAELRDQIQQLLAGA</sequence>